<sequence>MEVVNNMLRTILISIVITTITGISNTTSAPSSDNVKEEKNIQPIHRDINFDKSVKLTAILGGEAVLEDTYPKRFVLDYKEYAETFEEFRKKYPTFTLDTHGVGISESTFGDVAKYKFGQLTYPTSYFIADEDGYYDEIVDAFDAKFLAFKVSVKIKIGFSNKGSVLFLHPHMTGKLESHGFSERALRIGLHIYTITFNPANIK</sequence>
<dbReference type="AlphaFoldDB" id="A0AA39C8W7"/>
<evidence type="ECO:0000313" key="1">
    <source>
        <dbReference type="EMBL" id="KAK0160056.1"/>
    </source>
</evidence>
<dbReference type="EMBL" id="JAQQBS010001423">
    <property type="protein sequence ID" value="KAK0160056.1"/>
    <property type="molecule type" value="Genomic_DNA"/>
</dbReference>
<proteinExistence type="predicted"/>
<reference evidence="1" key="2">
    <citation type="submission" date="2023-03" db="EMBL/GenBank/DDBJ databases">
        <authorList>
            <person name="Inwood S.N."/>
            <person name="Skelly J.G."/>
            <person name="Guhlin J."/>
            <person name="Harrop T.W.R."/>
            <person name="Goldson S.G."/>
            <person name="Dearden P.K."/>
        </authorList>
    </citation>
    <scope>NUCLEOTIDE SEQUENCE</scope>
    <source>
        <strain evidence="1">Irish</strain>
        <tissue evidence="1">Whole body</tissue>
    </source>
</reference>
<protein>
    <submittedName>
        <fullName evidence="1">Uncharacterized protein</fullName>
    </submittedName>
</protein>
<name>A0AA39C8W7_9HYME</name>
<accession>A0AA39C8W7</accession>
<evidence type="ECO:0000313" key="2">
    <source>
        <dbReference type="Proteomes" id="UP001168990"/>
    </source>
</evidence>
<comment type="caution">
    <text evidence="1">The sequence shown here is derived from an EMBL/GenBank/DDBJ whole genome shotgun (WGS) entry which is preliminary data.</text>
</comment>
<reference evidence="1" key="1">
    <citation type="journal article" date="2023" name="bioRxiv">
        <title>Scaffold-level genome assemblies of two parasitoid biocontrol wasps reveal the parthenogenesis mechanism and an associated novel virus.</title>
        <authorList>
            <person name="Inwood S."/>
            <person name="Skelly J."/>
            <person name="Guhlin J."/>
            <person name="Harrop T."/>
            <person name="Goldson S."/>
            <person name="Dearden P."/>
        </authorList>
    </citation>
    <scope>NUCLEOTIDE SEQUENCE</scope>
    <source>
        <strain evidence="1">Irish</strain>
        <tissue evidence="1">Whole body</tissue>
    </source>
</reference>
<keyword evidence="2" id="KW-1185">Reference proteome</keyword>
<gene>
    <name evidence="1" type="ORF">PV328_007501</name>
</gene>
<organism evidence="1 2">
    <name type="scientific">Microctonus aethiopoides</name>
    <dbReference type="NCBI Taxonomy" id="144406"/>
    <lineage>
        <taxon>Eukaryota</taxon>
        <taxon>Metazoa</taxon>
        <taxon>Ecdysozoa</taxon>
        <taxon>Arthropoda</taxon>
        <taxon>Hexapoda</taxon>
        <taxon>Insecta</taxon>
        <taxon>Pterygota</taxon>
        <taxon>Neoptera</taxon>
        <taxon>Endopterygota</taxon>
        <taxon>Hymenoptera</taxon>
        <taxon>Apocrita</taxon>
        <taxon>Ichneumonoidea</taxon>
        <taxon>Braconidae</taxon>
        <taxon>Euphorinae</taxon>
        <taxon>Microctonus</taxon>
    </lineage>
</organism>
<dbReference type="Proteomes" id="UP001168990">
    <property type="component" value="Unassembled WGS sequence"/>
</dbReference>